<gene>
    <name evidence="1" type="ORF">E3U43_015076</name>
</gene>
<proteinExistence type="predicted"/>
<name>A0ACD3RNU0_LARCR</name>
<accession>A0ACD3RNU0</accession>
<protein>
    <submittedName>
        <fullName evidence="1">Uncharacterized protein</fullName>
    </submittedName>
</protein>
<dbReference type="EMBL" id="CM011676">
    <property type="protein sequence ID" value="TMS21103.1"/>
    <property type="molecule type" value="Genomic_DNA"/>
</dbReference>
<reference evidence="1" key="1">
    <citation type="submission" date="2018-11" db="EMBL/GenBank/DDBJ databases">
        <title>The sequence and de novo assembly of Larimichthys crocea genome using PacBio and Hi-C technologies.</title>
        <authorList>
            <person name="Xu P."/>
            <person name="Chen B."/>
            <person name="Zhou Z."/>
            <person name="Ke Q."/>
            <person name="Wu Y."/>
            <person name="Bai H."/>
            <person name="Pu F."/>
        </authorList>
    </citation>
    <scope>NUCLEOTIDE SEQUENCE</scope>
    <source>
        <tissue evidence="1">Muscle</tissue>
    </source>
</reference>
<keyword evidence="2" id="KW-1185">Reference proteome</keyword>
<comment type="caution">
    <text evidence="1">The sequence shown here is derived from an EMBL/GenBank/DDBJ whole genome shotgun (WGS) entry which is preliminary data.</text>
</comment>
<evidence type="ECO:0000313" key="1">
    <source>
        <dbReference type="EMBL" id="TMS21103.1"/>
    </source>
</evidence>
<sequence>MEVSAVQTVADTSVLQKHIRKLVPLLLEDGGEAPASLETALEEKSAVEQMRKFLADPQLHTILVERSALKEDVGDEGEEEKECITYNVSIDIHYGIKSNSLALIKRTGVIDADKPISTQVRVLTLSEDSPYETLHSFISNAVAPFFKSYIRESGKADRDGDKMAPSVEKKIAELEMGLLHLQQNIEIPEISLVIHPIIINIAKQCYERGEKPKVTDFGDKVEDPTFLNQLQSGVNRWIREIQKVTKLDRDPASGTALQEISFWLNLERALNRIQEKRESPEVLLTLDILKHGKRFHATVSFDTDTGLKQAVETVNDYNPLMKDFPLNDLLSASELDKIRQALGAIFTHLKKIRNTKYPIQRALRLVEAISRDLSSQLLKVLGTRKLMHVAYEEFEKVMVACFEVFQTWEDEYEKLQVLLRDIVKRKREENLKMVWRLSPAHRKLQSRLDHMRRFRRQHEQLRAVIVRVLRPQVSAVPQHAPGETVEPQDMKVAGVLFDAADANAIEEVNLAYENVKEVDGLDVSKEGMEAWEAAMKRYDERIDRVETRITARLRDQLGTAKNANEMFRIFSRFNALFVRPHIRGAIREYQTQLIQRVKDDIESLHDKFKVQYPQSQACKMSHVRDLPPVSGSIIWAKQIDRQLTACSSVTLVSLAASSQLRVLVPADVPETCSSLKSTFLPEIITLSKEVRNLKWLSFRVPLAIVNKAHQANQLYPFAISLIESVRTYERTCEKVEERSSISLLVAGLKKEVQALVTEGITLVWESYKLDPYVQRLAETVFNFQEKVDDLLLIEEKIDLEVRSLDTCIFDHKTFTDILNRVQKAVDDLNLHSYSNLPIWVNKLDIEIERILGVRLQAGLKAWTQVLRGQVDDKADVDMDTEAPQVSHKPGGEPKIKNVVHELRITNQVIYLNPPIEDCRYKLYQEMFAWKMVILSLPRIQSQRYQVGVPLRAVGGGEVLQKCPDQDARRPCSLRGGLQCSRRHCHRGGTVWLQYQCLWDMQAENIYNRLGEDLTKWQALLVQIRKARGTFDNAETRKEFGPVVIDYGKCFYLSLTTGPVQGQLEVRLLGTKKCFSKFGQMLGQNMQDFHAQISKSRQELEQHSVDTASTSDAVNFITYVQTLKRKIKQFEKNVDVSTKNNCSVMDSVCWRSRDSSFPPSWLYIDNIEGEWGAFSDIMKRKDTAIQQQVANLQMKIVQEDKAVENRTTDLLTDWEKTKPVAGNLRPEEALQSLTIYEGNFGRLKDEREKCARAKEALELTDTGLLSGSEERVQVALEELHDLKEVWSELAKVWEQIDQMKEQPWVSVQPRKLRQSLDALLNQLEELPSKTETVCLLRVNMLVIELKSEALKDRHWKQLMKRLHVNWVPSELTLGQIWDVDLQKNEMVVKDVLLVAQGEMALEEFLKQIREVWNSYELDLVNYQNKCRLIRGWDDLFNKVKEHINSVSAMKLSPYYKVFEEDALSWEDKLNRIMALFDVWIDVQRRWVYLEGIFTWHISTEFLALMKKVSKSPLVMDVLNIQGVQRSLERLADLLGKIQKALGEYLERERSSFPRFYFVGDEDLLEIIGNSKNVAKLQKHFKKMFAGVSSILLNEDNTVVLGISSREGEEIVYKTPVSITEHPKINEWLTLVEKEMRVTLAKLLAESVTEVTSFNKGTAVDLNQYIDWIDRYQAQLVVLSTQIAWSENIESALTTISGGGDMTPMQGVLSNVEATLNVLADTVLMEQPPIRRRKLEHLITELVHQRDVTRTLIKDKIDNPKSFDWLSQMRFYFDPKQTDVLQQLSIQMANAKFNYGFEYLGVQDKLVQTPLTDRCYLTMTQALEARLGGSPFGPAGTGKTESVKALGHQLGRFVLVFNCDETFDFQAMGRIFVGLCQVGAWGCFDEFNRLEERMLSAVSQQVQYIQVALREHSNPNRDRSVPVMTELLNKQVKVSPEMAIFITMNPGYAGRSNLPDNLKKLFRSLAMTKPDRQLIAQVMLYSQGFRTAEILAKKIVPFFKLCDEQLSSQSHYDFGLRALKSVLISAGNVKRERIQRIKKEKLERGEIVDENDIAENLPEQEILIQSVCETMVPKLVAEDIPLLFSLLSDVFPGVQYHRGEMTALREELKKVCAEMYLTYGDGDDVGSMWVEKVLQLYQITQINHGLDDGGTFR</sequence>
<dbReference type="Proteomes" id="UP000793456">
    <property type="component" value="Chromosome III"/>
</dbReference>
<organism evidence="1 2">
    <name type="scientific">Larimichthys crocea</name>
    <name type="common">Large yellow croaker</name>
    <name type="synonym">Pseudosciaena crocea</name>
    <dbReference type="NCBI Taxonomy" id="215358"/>
    <lineage>
        <taxon>Eukaryota</taxon>
        <taxon>Metazoa</taxon>
        <taxon>Chordata</taxon>
        <taxon>Craniata</taxon>
        <taxon>Vertebrata</taxon>
        <taxon>Euteleostomi</taxon>
        <taxon>Actinopterygii</taxon>
        <taxon>Neopterygii</taxon>
        <taxon>Teleostei</taxon>
        <taxon>Neoteleostei</taxon>
        <taxon>Acanthomorphata</taxon>
        <taxon>Eupercaria</taxon>
        <taxon>Sciaenidae</taxon>
        <taxon>Larimichthys</taxon>
    </lineage>
</organism>
<evidence type="ECO:0000313" key="2">
    <source>
        <dbReference type="Proteomes" id="UP000793456"/>
    </source>
</evidence>